<dbReference type="FunCoup" id="A0A7E5WQX3">
    <property type="interactions" value="6"/>
</dbReference>
<evidence type="ECO:0000256" key="2">
    <source>
        <dbReference type="ARBA" id="ARBA00022723"/>
    </source>
</evidence>
<evidence type="ECO:0000313" key="6">
    <source>
        <dbReference type="RefSeq" id="XP_026743165.1"/>
    </source>
</evidence>
<dbReference type="Gene3D" id="6.20.50.20">
    <property type="match status" value="1"/>
</dbReference>
<dbReference type="PANTHER" id="PTHR14742:SF0">
    <property type="entry name" value="RIBONUCLEASE P PROTEIN SUBUNIT P21"/>
    <property type="match status" value="1"/>
</dbReference>
<name>A0A7E5WQX3_TRINI</name>
<dbReference type="PANTHER" id="PTHR14742">
    <property type="entry name" value="RIBONUCLEASE P SUBUNIT P21"/>
    <property type="match status" value="1"/>
</dbReference>
<dbReference type="GeneID" id="113504873"/>
<evidence type="ECO:0000256" key="4">
    <source>
        <dbReference type="ARBA" id="ARBA00038402"/>
    </source>
</evidence>
<accession>A0A7E5WQX3</accession>
<organism evidence="5 6">
    <name type="scientific">Trichoplusia ni</name>
    <name type="common">Cabbage looper</name>
    <dbReference type="NCBI Taxonomy" id="7111"/>
    <lineage>
        <taxon>Eukaryota</taxon>
        <taxon>Metazoa</taxon>
        <taxon>Ecdysozoa</taxon>
        <taxon>Arthropoda</taxon>
        <taxon>Hexapoda</taxon>
        <taxon>Insecta</taxon>
        <taxon>Pterygota</taxon>
        <taxon>Neoptera</taxon>
        <taxon>Endopterygota</taxon>
        <taxon>Lepidoptera</taxon>
        <taxon>Glossata</taxon>
        <taxon>Ditrysia</taxon>
        <taxon>Noctuoidea</taxon>
        <taxon>Noctuidae</taxon>
        <taxon>Plusiinae</taxon>
        <taxon>Trichoplusia</taxon>
    </lineage>
</organism>
<keyword evidence="1" id="KW-0819">tRNA processing</keyword>
<dbReference type="GO" id="GO:0046872">
    <property type="term" value="F:metal ion binding"/>
    <property type="evidence" value="ECO:0007669"/>
    <property type="project" value="UniProtKB-KW"/>
</dbReference>
<comment type="similarity">
    <text evidence="4">Belongs to the eukaryotic/archaeal RNase P protein component 4 family.</text>
</comment>
<keyword evidence="3" id="KW-0862">Zinc</keyword>
<dbReference type="AlphaFoldDB" id="A0A7E5WQX3"/>
<dbReference type="KEGG" id="tnl:113504873"/>
<dbReference type="Proteomes" id="UP000322000">
    <property type="component" value="Chromosome 23"/>
</dbReference>
<dbReference type="InterPro" id="IPR007175">
    <property type="entry name" value="Rpr2/Snm1/Rpp21"/>
</dbReference>
<evidence type="ECO:0000313" key="5">
    <source>
        <dbReference type="Proteomes" id="UP000322000"/>
    </source>
</evidence>
<dbReference type="GO" id="GO:0005655">
    <property type="term" value="C:nucleolar ribonuclease P complex"/>
    <property type="evidence" value="ECO:0007669"/>
    <property type="project" value="TreeGrafter"/>
</dbReference>
<proteinExistence type="inferred from homology"/>
<dbReference type="OrthoDB" id="128536at2759"/>
<evidence type="ECO:0000256" key="1">
    <source>
        <dbReference type="ARBA" id="ARBA00022694"/>
    </source>
</evidence>
<protein>
    <submittedName>
        <fullName evidence="6">Ribonuclease P protein subunit rpr2</fullName>
    </submittedName>
</protein>
<dbReference type="RefSeq" id="XP_026743165.1">
    <property type="nucleotide sequence ID" value="XM_026887364.1"/>
</dbReference>
<keyword evidence="2" id="KW-0479">Metal-binding</keyword>
<dbReference type="InParanoid" id="A0A7E5WQX3"/>
<sequence>MKKIQGNDSFQRINYLYQISKEIADKNPVLSAYYGNLFINVAKKNVAKIHPDIKRQICKKCRCILIHKVTANMSIKKKNKSKMVEYLCNTCGSKKNFPAKKDKDYRTWLEKPESVVEVVS</sequence>
<evidence type="ECO:0000256" key="3">
    <source>
        <dbReference type="ARBA" id="ARBA00022833"/>
    </source>
</evidence>
<dbReference type="Pfam" id="PF04032">
    <property type="entry name" value="Rpr2"/>
    <property type="match status" value="1"/>
</dbReference>
<keyword evidence="5" id="KW-1185">Reference proteome</keyword>
<dbReference type="GO" id="GO:0008033">
    <property type="term" value="P:tRNA processing"/>
    <property type="evidence" value="ECO:0007669"/>
    <property type="project" value="UniProtKB-KW"/>
</dbReference>
<dbReference type="CTD" id="79897"/>
<reference evidence="6" key="1">
    <citation type="submission" date="2025-08" db="UniProtKB">
        <authorList>
            <consortium name="RefSeq"/>
        </authorList>
    </citation>
    <scope>IDENTIFICATION</scope>
</reference>
<gene>
    <name evidence="6" type="primary">LOC113504873</name>
</gene>